<dbReference type="GO" id="GO:0030838">
    <property type="term" value="P:positive regulation of actin filament polymerization"/>
    <property type="evidence" value="ECO:0007669"/>
    <property type="project" value="TreeGrafter"/>
</dbReference>
<dbReference type="AlphaFoldDB" id="A0A8C9ECT4"/>
<feature type="compositionally biased region" description="Basic and acidic residues" evidence="3">
    <location>
        <begin position="244"/>
        <end position="258"/>
    </location>
</feature>
<keyword evidence="6" id="KW-1185">Reference proteome</keyword>
<comment type="subcellular location">
    <subcellularLocation>
        <location evidence="1">Endomembrane system</location>
        <topology evidence="1">Peripheral membrane protein</topology>
    </subcellularLocation>
</comment>
<dbReference type="SMART" id="SM00285">
    <property type="entry name" value="PBD"/>
    <property type="match status" value="1"/>
</dbReference>
<dbReference type="GO" id="GO:0071346">
    <property type="term" value="P:cellular response to type II interferon"/>
    <property type="evidence" value="ECO:0007669"/>
    <property type="project" value="Ensembl"/>
</dbReference>
<evidence type="ECO:0000259" key="4">
    <source>
        <dbReference type="PROSITE" id="PS50108"/>
    </source>
</evidence>
<dbReference type="InterPro" id="IPR000095">
    <property type="entry name" value="CRIB_dom"/>
</dbReference>
<evidence type="ECO:0000256" key="1">
    <source>
        <dbReference type="ARBA" id="ARBA00004184"/>
    </source>
</evidence>
<evidence type="ECO:0000256" key="3">
    <source>
        <dbReference type="SAM" id="MobiDB-lite"/>
    </source>
</evidence>
<feature type="domain" description="CRIB" evidence="4">
    <location>
        <begin position="27"/>
        <end position="41"/>
    </location>
</feature>
<dbReference type="Pfam" id="PF00786">
    <property type="entry name" value="PBD"/>
    <property type="match status" value="1"/>
</dbReference>
<feature type="compositionally biased region" description="Acidic residues" evidence="3">
    <location>
        <begin position="271"/>
        <end position="282"/>
    </location>
</feature>
<dbReference type="Pfam" id="PF14957">
    <property type="entry name" value="BORG_CEP"/>
    <property type="match status" value="1"/>
</dbReference>
<protein>
    <submittedName>
        <fullName evidence="5">CDC42 effector protein 4</fullName>
    </submittedName>
</protein>
<evidence type="ECO:0000313" key="5">
    <source>
        <dbReference type="Ensembl" id="ENSPSNP00000030073.1"/>
    </source>
</evidence>
<evidence type="ECO:0000256" key="2">
    <source>
        <dbReference type="ARBA" id="ARBA00010770"/>
    </source>
</evidence>
<dbReference type="Ensembl" id="ENSPSNT00000033735.1">
    <property type="protein sequence ID" value="ENSPSNP00000030073.1"/>
    <property type="gene ID" value="ENSPSNG00000021735.1"/>
</dbReference>
<dbReference type="Proteomes" id="UP000694554">
    <property type="component" value="Chromosome 20"/>
</dbReference>
<dbReference type="GO" id="GO:0031274">
    <property type="term" value="P:positive regulation of pseudopodium assembly"/>
    <property type="evidence" value="ECO:0007669"/>
    <property type="project" value="Ensembl"/>
</dbReference>
<organism evidence="5 6">
    <name type="scientific">Phocoena sinus</name>
    <name type="common">Vaquita</name>
    <dbReference type="NCBI Taxonomy" id="42100"/>
    <lineage>
        <taxon>Eukaryota</taxon>
        <taxon>Metazoa</taxon>
        <taxon>Chordata</taxon>
        <taxon>Craniata</taxon>
        <taxon>Vertebrata</taxon>
        <taxon>Euteleostomi</taxon>
        <taxon>Mammalia</taxon>
        <taxon>Eutheria</taxon>
        <taxon>Laurasiatheria</taxon>
        <taxon>Artiodactyla</taxon>
        <taxon>Whippomorpha</taxon>
        <taxon>Cetacea</taxon>
        <taxon>Odontoceti</taxon>
        <taxon>Phocoenidae</taxon>
        <taxon>Phocoena</taxon>
    </lineage>
</organism>
<dbReference type="GO" id="GO:0015630">
    <property type="term" value="C:microtubule cytoskeleton"/>
    <property type="evidence" value="ECO:0007669"/>
    <property type="project" value="Ensembl"/>
</dbReference>
<proteinExistence type="inferred from homology"/>
<dbReference type="GO" id="GO:0012505">
    <property type="term" value="C:endomembrane system"/>
    <property type="evidence" value="ECO:0007669"/>
    <property type="project" value="UniProtKB-SubCell"/>
</dbReference>
<feature type="region of interest" description="Disordered" evidence="3">
    <location>
        <begin position="154"/>
        <end position="282"/>
    </location>
</feature>
<feature type="compositionally biased region" description="Low complexity" evidence="3">
    <location>
        <begin position="212"/>
        <end position="242"/>
    </location>
</feature>
<dbReference type="InterPro" id="IPR051296">
    <property type="entry name" value="Cdc42_Effector_BORG/CEP"/>
</dbReference>
<dbReference type="PROSITE" id="PS50108">
    <property type="entry name" value="CRIB"/>
    <property type="match status" value="1"/>
</dbReference>
<feature type="compositionally biased region" description="Pro residues" evidence="3">
    <location>
        <begin position="176"/>
        <end position="188"/>
    </location>
</feature>
<dbReference type="GO" id="GO:0005886">
    <property type="term" value="C:plasma membrane"/>
    <property type="evidence" value="ECO:0007669"/>
    <property type="project" value="Ensembl"/>
</dbReference>
<dbReference type="GO" id="GO:0007266">
    <property type="term" value="P:Rho protein signal transduction"/>
    <property type="evidence" value="ECO:0007669"/>
    <property type="project" value="Ensembl"/>
</dbReference>
<dbReference type="GO" id="GO:0005912">
    <property type="term" value="C:adherens junction"/>
    <property type="evidence" value="ECO:0007669"/>
    <property type="project" value="Ensembl"/>
</dbReference>
<dbReference type="GO" id="GO:0008360">
    <property type="term" value="P:regulation of cell shape"/>
    <property type="evidence" value="ECO:0007669"/>
    <property type="project" value="Ensembl"/>
</dbReference>
<accession>A0A8C9ECT4</accession>
<gene>
    <name evidence="5" type="primary">CDC42EP4</name>
</gene>
<comment type="similarity">
    <text evidence="2">Belongs to the BORG/CEP family.</text>
</comment>
<feature type="region of interest" description="Disordered" evidence="3">
    <location>
        <begin position="57"/>
        <end position="105"/>
    </location>
</feature>
<dbReference type="GO" id="GO:0031267">
    <property type="term" value="F:small GTPase binding"/>
    <property type="evidence" value="ECO:0007669"/>
    <property type="project" value="TreeGrafter"/>
</dbReference>
<dbReference type="GO" id="GO:0015629">
    <property type="term" value="C:actin cytoskeleton"/>
    <property type="evidence" value="ECO:0007669"/>
    <property type="project" value="Ensembl"/>
</dbReference>
<dbReference type="PANTHER" id="PTHR15344">
    <property type="entry name" value="CDC42 EFFECTOR PROTEIN BORG"/>
    <property type="match status" value="1"/>
</dbReference>
<dbReference type="GO" id="GO:0045335">
    <property type="term" value="C:phagocytic vesicle"/>
    <property type="evidence" value="ECO:0007669"/>
    <property type="project" value="Ensembl"/>
</dbReference>
<evidence type="ECO:0000313" key="6">
    <source>
        <dbReference type="Proteomes" id="UP000694554"/>
    </source>
</evidence>
<dbReference type="GeneTree" id="ENSGT00940000161435"/>
<reference evidence="5" key="2">
    <citation type="submission" date="2025-08" db="UniProtKB">
        <authorList>
            <consortium name="Ensembl"/>
        </authorList>
    </citation>
    <scope>IDENTIFICATION</scope>
</reference>
<name>A0A8C9ECT4_PHOSS</name>
<dbReference type="InterPro" id="IPR029273">
    <property type="entry name" value="Cdc42_effect-like"/>
</dbReference>
<feature type="compositionally biased region" description="Low complexity" evidence="3">
    <location>
        <begin position="63"/>
        <end position="73"/>
    </location>
</feature>
<dbReference type="PANTHER" id="PTHR15344:SF14">
    <property type="entry name" value="CDC42 EFFECTOR PROTEIN 4"/>
    <property type="match status" value="1"/>
</dbReference>
<sequence>MPILKQLVSSSVHSKRRSRVDLTAEMISAPLGDFRHTMHVGRAGDAFGDTSFLNSKAAEKGSSKLPKSLSSSPVRKATGEGGPEEAGPRRNGASAPHSPDPLLDEQAFGDLADLPVVPKASFGLKHAESIMSFHIDLGPSMLGDVLSIMDKGEWEPEEEGEAGCHGDEDPAGGPTQAPPPAAAAPPPARQEGAGGPDLPALPSRALPEEGWAAGAPSPGSARSGGSSHTTRDSSSLSSCASGVLEERSPAFRGPDRARAALPRQPDPEFSFMDEEEEDEIRV</sequence>
<reference evidence="5" key="3">
    <citation type="submission" date="2025-09" db="UniProtKB">
        <authorList>
            <consortium name="Ensembl"/>
        </authorList>
    </citation>
    <scope>IDENTIFICATION</scope>
</reference>
<reference evidence="5" key="1">
    <citation type="submission" date="2019-08" db="EMBL/GenBank/DDBJ databases">
        <title>Phocoena sinus (Vaquita) genome, mPhoSin1, primary haplotype.</title>
        <authorList>
            <person name="Morin P."/>
            <person name="Mountcastle J."/>
            <person name="Fungtammasan C."/>
            <person name="Rhie A."/>
            <person name="Rojas-Bracho L."/>
            <person name="Smith C.R."/>
            <person name="Taylor B.L."/>
            <person name="Gulland F.M.D."/>
            <person name="Musser W."/>
            <person name="Houck M."/>
            <person name="Haase B."/>
            <person name="Paez S."/>
            <person name="Howe K."/>
            <person name="Torrance J."/>
            <person name="Formenti G."/>
            <person name="Phillippy A."/>
            <person name="Ryder O."/>
            <person name="Jarvis E.D."/>
            <person name="Fedrigo O."/>
        </authorList>
    </citation>
    <scope>NUCLEOTIDE SEQUENCE [LARGE SCALE GENOMIC DNA]</scope>
</reference>